<dbReference type="RefSeq" id="WP_093424668.1">
    <property type="nucleotide sequence ID" value="NZ_FOXA01000020.1"/>
</dbReference>
<dbReference type="SUPFAM" id="SSF55073">
    <property type="entry name" value="Nucleotide cyclase"/>
    <property type="match status" value="1"/>
</dbReference>
<dbReference type="PANTHER" id="PTHR43081:SF1">
    <property type="entry name" value="ADENYLATE CYCLASE, TERMINAL-DIFFERENTIATION SPECIFIC"/>
    <property type="match status" value="1"/>
</dbReference>
<dbReference type="InterPro" id="IPR001054">
    <property type="entry name" value="A/G_cyclase"/>
</dbReference>
<dbReference type="CDD" id="cd07302">
    <property type="entry name" value="CHD"/>
    <property type="match status" value="1"/>
</dbReference>
<dbReference type="STRING" id="441119.SAMN04488047_12026"/>
<dbReference type="InterPro" id="IPR050697">
    <property type="entry name" value="Adenylyl/Guanylyl_Cyclase_3/4"/>
</dbReference>
<reference evidence="2 3" key="1">
    <citation type="submission" date="2016-10" db="EMBL/GenBank/DDBJ databases">
        <authorList>
            <person name="de Groot N.N."/>
        </authorList>
    </citation>
    <scope>NUCLEOTIDE SEQUENCE [LARGE SCALE GENOMIC DNA]</scope>
    <source>
        <strain evidence="2 3">DSM 19547</strain>
    </source>
</reference>
<proteinExistence type="predicted"/>
<dbReference type="OrthoDB" id="9762462at2"/>
<dbReference type="InterPro" id="IPR029787">
    <property type="entry name" value="Nucleotide_cyclase"/>
</dbReference>
<name>A0A1I5UGB4_9RHOB</name>
<dbReference type="GO" id="GO:0035556">
    <property type="term" value="P:intracellular signal transduction"/>
    <property type="evidence" value="ECO:0007669"/>
    <property type="project" value="InterPro"/>
</dbReference>
<dbReference type="Pfam" id="PF00211">
    <property type="entry name" value="Guanylate_cyc"/>
    <property type="match status" value="1"/>
</dbReference>
<organism evidence="2 3">
    <name type="scientific">Tranquillimonas alkanivorans</name>
    <dbReference type="NCBI Taxonomy" id="441119"/>
    <lineage>
        <taxon>Bacteria</taxon>
        <taxon>Pseudomonadati</taxon>
        <taxon>Pseudomonadota</taxon>
        <taxon>Alphaproteobacteria</taxon>
        <taxon>Rhodobacterales</taxon>
        <taxon>Roseobacteraceae</taxon>
        <taxon>Tranquillimonas</taxon>
    </lineage>
</organism>
<dbReference type="PROSITE" id="PS50125">
    <property type="entry name" value="GUANYLATE_CYCLASE_2"/>
    <property type="match status" value="1"/>
</dbReference>
<accession>A0A1I5UGB4</accession>
<dbReference type="EMBL" id="FOXA01000020">
    <property type="protein sequence ID" value="SFP94315.1"/>
    <property type="molecule type" value="Genomic_DNA"/>
</dbReference>
<dbReference type="AlphaFoldDB" id="A0A1I5UGB4"/>
<dbReference type="GO" id="GO:0009190">
    <property type="term" value="P:cyclic nucleotide biosynthetic process"/>
    <property type="evidence" value="ECO:0007669"/>
    <property type="project" value="InterPro"/>
</dbReference>
<keyword evidence="3" id="KW-1185">Reference proteome</keyword>
<evidence type="ECO:0000313" key="2">
    <source>
        <dbReference type="EMBL" id="SFP94315.1"/>
    </source>
</evidence>
<dbReference type="Proteomes" id="UP000199356">
    <property type="component" value="Unassembled WGS sequence"/>
</dbReference>
<sequence>MNMIPGTGEFTREDGNEELWYQVFQLGHPVLTGKQRRYSLLPGRGRCKMCRAPLTGLGGWIARRTGLAPSSRNPFYCNACDGFLKAFPGGAEVDLSMLFCDLRNSVTLSSSMAPKQFKELITLMRETIVPVLWRSEGFVLQFQGDAVIAVWPPGFSGPDYASKAVEGGTRLPEVLSRTRFAGQEIPVGMALHTGRAYLCTVASVNGDMQEVSAFGFDVNVAARLAAAANAGEVLISERALEAAGQSVEPAELRSYDLKGIGDRVRAAPLRQA</sequence>
<dbReference type="PANTHER" id="PTHR43081">
    <property type="entry name" value="ADENYLATE CYCLASE, TERMINAL-DIFFERENTIATION SPECIFIC-RELATED"/>
    <property type="match status" value="1"/>
</dbReference>
<protein>
    <submittedName>
        <fullName evidence="2">Adenylate cyclase</fullName>
    </submittedName>
</protein>
<evidence type="ECO:0000313" key="3">
    <source>
        <dbReference type="Proteomes" id="UP000199356"/>
    </source>
</evidence>
<dbReference type="Gene3D" id="3.30.70.1230">
    <property type="entry name" value="Nucleotide cyclase"/>
    <property type="match status" value="1"/>
</dbReference>
<feature type="domain" description="Guanylate cyclase" evidence="1">
    <location>
        <begin position="96"/>
        <end position="225"/>
    </location>
</feature>
<gene>
    <name evidence="2" type="ORF">SAMN04488047_12026</name>
</gene>
<evidence type="ECO:0000259" key="1">
    <source>
        <dbReference type="PROSITE" id="PS50125"/>
    </source>
</evidence>
<dbReference type="GO" id="GO:0004016">
    <property type="term" value="F:adenylate cyclase activity"/>
    <property type="evidence" value="ECO:0007669"/>
    <property type="project" value="UniProtKB-ARBA"/>
</dbReference>